<feature type="compositionally biased region" description="Low complexity" evidence="1">
    <location>
        <begin position="40"/>
        <end position="57"/>
    </location>
</feature>
<dbReference type="AlphaFoldDB" id="A0A151NPH0"/>
<proteinExistence type="predicted"/>
<evidence type="ECO:0000256" key="1">
    <source>
        <dbReference type="SAM" id="MobiDB-lite"/>
    </source>
</evidence>
<reference evidence="2 3" key="1">
    <citation type="journal article" date="2012" name="Genome Biol.">
        <title>Sequencing three crocodilian genomes to illuminate the evolution of archosaurs and amniotes.</title>
        <authorList>
            <person name="St John J.A."/>
            <person name="Braun E.L."/>
            <person name="Isberg S.R."/>
            <person name="Miles L.G."/>
            <person name="Chong A.Y."/>
            <person name="Gongora J."/>
            <person name="Dalzell P."/>
            <person name="Moran C."/>
            <person name="Bed'hom B."/>
            <person name="Abzhanov A."/>
            <person name="Burgess S.C."/>
            <person name="Cooksey A.M."/>
            <person name="Castoe T.A."/>
            <person name="Crawford N.G."/>
            <person name="Densmore L.D."/>
            <person name="Drew J.C."/>
            <person name="Edwards S.V."/>
            <person name="Faircloth B.C."/>
            <person name="Fujita M.K."/>
            <person name="Greenwold M.J."/>
            <person name="Hoffmann F.G."/>
            <person name="Howard J.M."/>
            <person name="Iguchi T."/>
            <person name="Janes D.E."/>
            <person name="Khan S.Y."/>
            <person name="Kohno S."/>
            <person name="de Koning A.J."/>
            <person name="Lance S.L."/>
            <person name="McCarthy F.M."/>
            <person name="McCormack J.E."/>
            <person name="Merchant M.E."/>
            <person name="Peterson D.G."/>
            <person name="Pollock D.D."/>
            <person name="Pourmand N."/>
            <person name="Raney B.J."/>
            <person name="Roessler K.A."/>
            <person name="Sanford J.R."/>
            <person name="Sawyer R.H."/>
            <person name="Schmidt C.J."/>
            <person name="Triplett E.W."/>
            <person name="Tuberville T.D."/>
            <person name="Venegas-Anaya M."/>
            <person name="Howard J.T."/>
            <person name="Jarvis E.D."/>
            <person name="Guillette L.J.Jr."/>
            <person name="Glenn T.C."/>
            <person name="Green R.E."/>
            <person name="Ray D.A."/>
        </authorList>
    </citation>
    <scope>NUCLEOTIDE SEQUENCE [LARGE SCALE GENOMIC DNA]</scope>
    <source>
        <strain evidence="2">KSC_2009_1</strain>
    </source>
</reference>
<feature type="compositionally biased region" description="Basic residues" evidence="1">
    <location>
        <begin position="26"/>
        <end position="39"/>
    </location>
</feature>
<evidence type="ECO:0000313" key="2">
    <source>
        <dbReference type="EMBL" id="KYO38742.1"/>
    </source>
</evidence>
<sequence length="68" mass="7766">MQTLWSGWGSDIRQHRRERSSQGFLRSRKPSLSRNKRPSRSPGRARASRKAASSGASGDVNARTWKRR</sequence>
<comment type="caution">
    <text evidence="2">The sequence shown here is derived from an EMBL/GenBank/DDBJ whole genome shotgun (WGS) entry which is preliminary data.</text>
</comment>
<organism evidence="2 3">
    <name type="scientific">Alligator mississippiensis</name>
    <name type="common">American alligator</name>
    <dbReference type="NCBI Taxonomy" id="8496"/>
    <lineage>
        <taxon>Eukaryota</taxon>
        <taxon>Metazoa</taxon>
        <taxon>Chordata</taxon>
        <taxon>Craniata</taxon>
        <taxon>Vertebrata</taxon>
        <taxon>Euteleostomi</taxon>
        <taxon>Archelosauria</taxon>
        <taxon>Archosauria</taxon>
        <taxon>Crocodylia</taxon>
        <taxon>Alligatoridae</taxon>
        <taxon>Alligatorinae</taxon>
        <taxon>Alligator</taxon>
    </lineage>
</organism>
<evidence type="ECO:0000313" key="3">
    <source>
        <dbReference type="Proteomes" id="UP000050525"/>
    </source>
</evidence>
<accession>A0A151NPH0</accession>
<protein>
    <submittedName>
        <fullName evidence="2">Uncharacterized protein</fullName>
    </submittedName>
</protein>
<dbReference type="EMBL" id="AKHW03002440">
    <property type="protein sequence ID" value="KYO38742.1"/>
    <property type="molecule type" value="Genomic_DNA"/>
</dbReference>
<name>A0A151NPH0_ALLMI</name>
<gene>
    <name evidence="2" type="ORF">Y1Q_0023435</name>
</gene>
<feature type="region of interest" description="Disordered" evidence="1">
    <location>
        <begin position="1"/>
        <end position="68"/>
    </location>
</feature>
<dbReference type="Proteomes" id="UP000050525">
    <property type="component" value="Unassembled WGS sequence"/>
</dbReference>
<keyword evidence="3" id="KW-1185">Reference proteome</keyword>